<dbReference type="InterPro" id="IPR016990">
    <property type="entry name" value="UCP032162_TM"/>
</dbReference>
<evidence type="ECO:0000313" key="2">
    <source>
        <dbReference type="EMBL" id="MBB3892741.1"/>
    </source>
</evidence>
<reference evidence="2 3" key="1">
    <citation type="submission" date="2020-08" db="EMBL/GenBank/DDBJ databases">
        <title>Genomic Encyclopedia of Type Strains, Phase IV (KMG-IV): sequencing the most valuable type-strain genomes for metagenomic binning, comparative biology and taxonomic classification.</title>
        <authorList>
            <person name="Goeker M."/>
        </authorList>
    </citation>
    <scope>NUCLEOTIDE SEQUENCE [LARGE SCALE GENOMIC DNA]</scope>
    <source>
        <strain evidence="2 3">DSM 21793</strain>
    </source>
</reference>
<keyword evidence="1" id="KW-0472">Membrane</keyword>
<dbReference type="Proteomes" id="UP000530564">
    <property type="component" value="Unassembled WGS sequence"/>
</dbReference>
<keyword evidence="3" id="KW-1185">Reference proteome</keyword>
<dbReference type="RefSeq" id="WP_183775511.1">
    <property type="nucleotide sequence ID" value="NZ_JACIDK010000005.1"/>
</dbReference>
<comment type="caution">
    <text evidence="2">The sequence shown here is derived from an EMBL/GenBank/DDBJ whole genome shotgun (WGS) entry which is preliminary data.</text>
</comment>
<feature type="transmembrane region" description="Helical" evidence="1">
    <location>
        <begin position="21"/>
        <end position="41"/>
    </location>
</feature>
<dbReference type="Pfam" id="PF10003">
    <property type="entry name" value="DUF2244"/>
    <property type="match status" value="1"/>
</dbReference>
<feature type="transmembrane region" description="Helical" evidence="1">
    <location>
        <begin position="47"/>
        <end position="70"/>
    </location>
</feature>
<organism evidence="2 3">
    <name type="scientific">Phenylobacterium haematophilum</name>
    <dbReference type="NCBI Taxonomy" id="98513"/>
    <lineage>
        <taxon>Bacteria</taxon>
        <taxon>Pseudomonadati</taxon>
        <taxon>Pseudomonadota</taxon>
        <taxon>Alphaproteobacteria</taxon>
        <taxon>Caulobacterales</taxon>
        <taxon>Caulobacteraceae</taxon>
        <taxon>Phenylobacterium</taxon>
    </lineage>
</organism>
<proteinExistence type="predicted"/>
<dbReference type="AlphaFoldDB" id="A0A840A5J6"/>
<sequence>MDGLVYMDAVITPNRSLSQRGFVVLIGIVTLFNCVAAGVFLSMGATFVPVFLGLDVLAVIAAFAASYAAAKKIERVLVTAREVRVVRETPKSSEVIWESPTAFTRVALEIDEDDVVHGVRVAMSGRHASVAQALSPVERADFARALERAIYDARRG</sequence>
<keyword evidence="1" id="KW-1133">Transmembrane helix</keyword>
<gene>
    <name evidence="2" type="ORF">GGQ61_003477</name>
</gene>
<dbReference type="EMBL" id="JACIDK010000005">
    <property type="protein sequence ID" value="MBB3892741.1"/>
    <property type="molecule type" value="Genomic_DNA"/>
</dbReference>
<dbReference type="PIRSF" id="PIRSF032162">
    <property type="entry name" value="UCP032162_imp"/>
    <property type="match status" value="1"/>
</dbReference>
<dbReference type="InterPro" id="IPR019253">
    <property type="entry name" value="DUF2244_TM"/>
</dbReference>
<name>A0A840A5J6_9CAUL</name>
<accession>A0A840A5J6</accession>
<evidence type="ECO:0000256" key="1">
    <source>
        <dbReference type="SAM" id="Phobius"/>
    </source>
</evidence>
<evidence type="ECO:0000313" key="3">
    <source>
        <dbReference type="Proteomes" id="UP000530564"/>
    </source>
</evidence>
<protein>
    <submittedName>
        <fullName evidence="2">Putative membrane protein</fullName>
    </submittedName>
</protein>
<keyword evidence="1" id="KW-0812">Transmembrane</keyword>